<dbReference type="InterPro" id="IPR018028">
    <property type="entry name" value="Catalase"/>
</dbReference>
<evidence type="ECO:0000256" key="12">
    <source>
        <dbReference type="PIRSR" id="PIRSR038927-2"/>
    </source>
</evidence>
<dbReference type="OMA" id="ERFIWHI"/>
<evidence type="ECO:0000256" key="7">
    <source>
        <dbReference type="ARBA" id="ARBA00023002"/>
    </source>
</evidence>
<proteinExistence type="inferred from homology"/>
<dbReference type="OrthoDB" id="6880011at2759"/>
<dbReference type="GO" id="GO:0046872">
    <property type="term" value="F:metal ion binding"/>
    <property type="evidence" value="ECO:0007669"/>
    <property type="project" value="UniProtKB-KW"/>
</dbReference>
<dbReference type="PIRSF" id="PIRSF038927">
    <property type="entry name" value="Catalase_clade2"/>
    <property type="match status" value="1"/>
</dbReference>
<dbReference type="eggNOG" id="KOG0047">
    <property type="taxonomic scope" value="Eukaryota"/>
</dbReference>
<dbReference type="InterPro" id="IPR011614">
    <property type="entry name" value="Catalase_core"/>
</dbReference>
<dbReference type="EC" id="1.11.1.6" evidence="3 10"/>
<feature type="active site" evidence="11">
    <location>
        <position position="161"/>
    </location>
</feature>
<dbReference type="PRINTS" id="PR00067">
    <property type="entry name" value="CATALASE"/>
</dbReference>
<dbReference type="GO" id="GO:0020037">
    <property type="term" value="F:heme binding"/>
    <property type="evidence" value="ECO:0007669"/>
    <property type="project" value="UniProtKB-UniRule"/>
</dbReference>
<dbReference type="InterPro" id="IPR010582">
    <property type="entry name" value="Catalase_immune_responsive"/>
</dbReference>
<dbReference type="PROSITE" id="PS00437">
    <property type="entry name" value="CATALASE_1"/>
    <property type="match status" value="1"/>
</dbReference>
<protein>
    <recommendedName>
        <fullName evidence="3 10">Catalase</fullName>
        <ecNumber evidence="3 10">1.11.1.6</ecNumber>
    </recommendedName>
</protein>
<dbReference type="Pfam" id="PF18011">
    <property type="entry name" value="Catalase_C"/>
    <property type="match status" value="1"/>
</dbReference>
<sequence>MSFAGQDGLISHGPPPRGNAKTDQLEQSTWRAPRDGTVHGTVFNNAPADNIDTSMKAGFRGPVTIADNVARERISNFDHERIPERVIHARGTGLHGFFKLHTSMEDVTCAKVLTEVGKETPMFVRFSTVLGSAGAAETAREVRGFSTRFYTDQGNWDIVGNNIPIFFINDGVKFVDLIHAGKPEPGTHIPQAQTAHDNFWDYISLTPESSHMIAWILSDYTIPRSYRHMRGAGVNTFTLVNAAGKSCFVKFHWKPHLGTHSLTWDEAWKLGGVDPDYLRRDLAEAITAIDSQGAEPPMWELGLQILQEENERDFDFDILDCTKLWPEELVPIKYVGTMTLNRLPTNYFEETEKVAFGTSNVVPGIGFSNDPMLAFRNFSYHDTQLIRLGGPNFNQIPINKSLCPFITTARDGHGANQIRAMPNYHPNRFDLPKVGQQDGRNFVDDSTTVDDLKKLHNPNALTYPPTEVKGAHARQRPRSFENSYNQAALFYNSLSPSEKTRLIATAHHELGRCDVRIVQERMIARFNEIDHDLAVEVAAGFGIEVPASKGNAAKGRTTTGSLPISMLDSNNTFTAKGRKIAMFCLDGYDGLQAKAMMTALMGAGVIVQVIGSRKGPAYPKGVEMGNEKAAGVISTNFTPESCRSLMFDAVFFPSGDEKYVKSLKSGRVTHFAREAFGHFKAVAAAGTACTWLMKTALLDIDDPTEGSVNTFESKLGLVLSPNLTEQDSSIWSTIKGVGESANFATAFVNAIAAHRCWERDVSSVAY</sequence>
<keyword evidence="4 10" id="KW-0575">Peroxidase</keyword>
<evidence type="ECO:0000259" key="16">
    <source>
        <dbReference type="SMART" id="SM01060"/>
    </source>
</evidence>
<dbReference type="EMBL" id="BABT02000129">
    <property type="protein sequence ID" value="GAA97650.1"/>
    <property type="molecule type" value="Genomic_DNA"/>
</dbReference>
<comment type="catalytic activity">
    <reaction evidence="10 13">
        <text>2 H2O2 = O2 + 2 H2O</text>
        <dbReference type="Rhea" id="RHEA:20309"/>
        <dbReference type="ChEBI" id="CHEBI:15377"/>
        <dbReference type="ChEBI" id="CHEBI:15379"/>
        <dbReference type="ChEBI" id="CHEBI:16240"/>
        <dbReference type="EC" id="1.11.1.6"/>
    </reaction>
</comment>
<dbReference type="RefSeq" id="XP_014567789.1">
    <property type="nucleotide sequence ID" value="XM_014712303.1"/>
</dbReference>
<feature type="binding site" description="axial binding residue" evidence="12">
    <location>
        <position position="380"/>
    </location>
    <ligand>
        <name>heme</name>
        <dbReference type="ChEBI" id="CHEBI:30413"/>
    </ligand>
    <ligandPart>
        <name>Fe</name>
        <dbReference type="ChEBI" id="CHEBI:18248"/>
    </ligandPart>
</feature>
<dbReference type="InParanoid" id="G7E490"/>
<dbReference type="InterPro" id="IPR024708">
    <property type="entry name" value="Catalase_AS"/>
</dbReference>
<dbReference type="InterPro" id="IPR020835">
    <property type="entry name" value="Catalase_sf"/>
</dbReference>
<evidence type="ECO:0000256" key="10">
    <source>
        <dbReference type="PIRNR" id="PIRNR038927"/>
    </source>
</evidence>
<dbReference type="InterPro" id="IPR024712">
    <property type="entry name" value="Catalase_clade2"/>
</dbReference>
<dbReference type="GO" id="GO:0006979">
    <property type="term" value="P:response to oxidative stress"/>
    <property type="evidence" value="ECO:0007669"/>
    <property type="project" value="InterPro"/>
</dbReference>
<dbReference type="STRING" id="764103.G7E490"/>
<comment type="cofactor">
    <cofactor evidence="1 10 12">
        <name>heme</name>
        <dbReference type="ChEBI" id="CHEBI:30413"/>
    </cofactor>
</comment>
<evidence type="ECO:0000256" key="14">
    <source>
        <dbReference type="RuleBase" id="RU004142"/>
    </source>
</evidence>
<evidence type="ECO:0000256" key="4">
    <source>
        <dbReference type="ARBA" id="ARBA00022559"/>
    </source>
</evidence>
<dbReference type="GO" id="GO:0005829">
    <property type="term" value="C:cytosol"/>
    <property type="evidence" value="ECO:0007669"/>
    <property type="project" value="TreeGrafter"/>
</dbReference>
<comment type="function">
    <text evidence="14">Catalyzes the degradation of hydrogen peroxide (H(2)O(2)) generated by peroxisomal oxidases to water and oxygen, thereby protecting cells from the toxic effects of hydrogen peroxide.</text>
</comment>
<comment type="function">
    <text evidence="10">Occurs in almost all aerobically respiring organisms and serves to protect cells from the toxic effects of hydrogen peroxide.</text>
</comment>
<comment type="similarity">
    <text evidence="2 10 13">Belongs to the catalase family.</text>
</comment>
<accession>G7E490</accession>
<evidence type="ECO:0000256" key="3">
    <source>
        <dbReference type="ARBA" id="ARBA00012314"/>
    </source>
</evidence>
<gene>
    <name evidence="17" type="primary">Mo04328</name>
    <name evidence="17" type="ORF">E5Q_04328</name>
</gene>
<dbReference type="PROSITE" id="PS00438">
    <property type="entry name" value="CATALASE_2"/>
    <property type="match status" value="1"/>
</dbReference>
<dbReference type="SMART" id="SM01060">
    <property type="entry name" value="Catalase"/>
    <property type="match status" value="1"/>
</dbReference>
<feature type="region of interest" description="Disordered" evidence="15">
    <location>
        <begin position="1"/>
        <end position="28"/>
    </location>
</feature>
<keyword evidence="8 10" id="KW-0408">Iron</keyword>
<comment type="caution">
    <text evidence="17">The sequence shown here is derived from an EMBL/GenBank/DDBJ whole genome shotgun (WGS) entry which is preliminary data.</text>
</comment>
<evidence type="ECO:0000256" key="6">
    <source>
        <dbReference type="ARBA" id="ARBA00022723"/>
    </source>
</evidence>
<keyword evidence="7 10" id="KW-0560">Oxidoreductase</keyword>
<dbReference type="HOGENOM" id="CLU_010645_3_0_1"/>
<name>G7E490_MIXOS</name>
<keyword evidence="18" id="KW-1185">Reference proteome</keyword>
<dbReference type="GO" id="GO:0004096">
    <property type="term" value="F:catalase activity"/>
    <property type="evidence" value="ECO:0007669"/>
    <property type="project" value="UniProtKB-UniRule"/>
</dbReference>
<evidence type="ECO:0000313" key="18">
    <source>
        <dbReference type="Proteomes" id="UP000009131"/>
    </source>
</evidence>
<evidence type="ECO:0000256" key="11">
    <source>
        <dbReference type="PIRSR" id="PIRSR038927-1"/>
    </source>
</evidence>
<evidence type="ECO:0000256" key="2">
    <source>
        <dbReference type="ARBA" id="ARBA00005329"/>
    </source>
</evidence>
<evidence type="ECO:0000256" key="13">
    <source>
        <dbReference type="RuleBase" id="RU000498"/>
    </source>
</evidence>
<evidence type="ECO:0000256" key="5">
    <source>
        <dbReference type="ARBA" id="ARBA00022617"/>
    </source>
</evidence>
<keyword evidence="9 10" id="KW-0376">Hydrogen peroxide</keyword>
<dbReference type="Pfam" id="PF00199">
    <property type="entry name" value="Catalase"/>
    <property type="match status" value="1"/>
</dbReference>
<dbReference type="Proteomes" id="UP000009131">
    <property type="component" value="Unassembled WGS sequence"/>
</dbReference>
<dbReference type="Gene3D" id="1.20.1370.20">
    <property type="match status" value="1"/>
</dbReference>
<dbReference type="CDD" id="cd03132">
    <property type="entry name" value="GATase1_catalase"/>
    <property type="match status" value="1"/>
</dbReference>
<dbReference type="PANTHER" id="PTHR42821:SF1">
    <property type="entry name" value="CATALASE-B"/>
    <property type="match status" value="1"/>
</dbReference>
<evidence type="ECO:0000256" key="9">
    <source>
        <dbReference type="ARBA" id="ARBA00023324"/>
    </source>
</evidence>
<dbReference type="Pfam" id="PF06628">
    <property type="entry name" value="Catalase-rel"/>
    <property type="match status" value="1"/>
</dbReference>
<evidence type="ECO:0000256" key="8">
    <source>
        <dbReference type="ARBA" id="ARBA00023004"/>
    </source>
</evidence>
<dbReference type="Gene3D" id="3.40.50.880">
    <property type="match status" value="1"/>
</dbReference>
<dbReference type="InterPro" id="IPR002226">
    <property type="entry name" value="Catalase_haem_BS"/>
</dbReference>
<dbReference type="PANTHER" id="PTHR42821">
    <property type="entry name" value="CATALASE"/>
    <property type="match status" value="1"/>
</dbReference>
<dbReference type="InterPro" id="IPR041399">
    <property type="entry name" value="Catalase_large_C"/>
</dbReference>
<organism evidence="17 18">
    <name type="scientific">Mixia osmundae (strain CBS 9802 / IAM 14324 / JCM 22182 / KY 12970)</name>
    <dbReference type="NCBI Taxonomy" id="764103"/>
    <lineage>
        <taxon>Eukaryota</taxon>
        <taxon>Fungi</taxon>
        <taxon>Dikarya</taxon>
        <taxon>Basidiomycota</taxon>
        <taxon>Pucciniomycotina</taxon>
        <taxon>Mixiomycetes</taxon>
        <taxon>Mixiales</taxon>
        <taxon>Mixiaceae</taxon>
        <taxon>Mixia</taxon>
    </lineage>
</organism>
<reference evidence="17 18" key="2">
    <citation type="journal article" date="2012" name="Open Biol.">
        <title>Characteristics of nucleosomes and linker DNA regions on the genome of the basidiomycete Mixia osmundae revealed by mono- and dinucleosome mapping.</title>
        <authorList>
            <person name="Nishida H."/>
            <person name="Kondo S."/>
            <person name="Matsumoto T."/>
            <person name="Suzuki Y."/>
            <person name="Yoshikawa H."/>
            <person name="Taylor T.D."/>
            <person name="Sugiyama J."/>
        </authorList>
    </citation>
    <scope>NUCLEOTIDE SEQUENCE [LARGE SCALE GENOMIC DNA]</scope>
    <source>
        <strain evidence="18">CBS 9802 / IAM 14324 / JCM 22182 / KY 12970</strain>
    </source>
</reference>
<reference evidence="17 18" key="1">
    <citation type="journal article" date="2011" name="J. Gen. Appl. Microbiol.">
        <title>Draft genome sequencing of the enigmatic basidiomycete Mixia osmundae.</title>
        <authorList>
            <person name="Nishida H."/>
            <person name="Nagatsuka Y."/>
            <person name="Sugiyama J."/>
        </authorList>
    </citation>
    <scope>NUCLEOTIDE SEQUENCE [LARGE SCALE GENOMIC DNA]</scope>
    <source>
        <strain evidence="18">CBS 9802 / IAM 14324 / JCM 22182 / KY 12970</strain>
    </source>
</reference>
<evidence type="ECO:0000256" key="15">
    <source>
        <dbReference type="SAM" id="MobiDB-lite"/>
    </source>
</evidence>
<dbReference type="SUPFAM" id="SSF56634">
    <property type="entry name" value="Heme-dependent catalase-like"/>
    <property type="match status" value="1"/>
</dbReference>
<evidence type="ECO:0000313" key="17">
    <source>
        <dbReference type="EMBL" id="GAA97650.1"/>
    </source>
</evidence>
<dbReference type="InterPro" id="IPR043156">
    <property type="entry name" value="Catalase_clade2_helical"/>
</dbReference>
<dbReference type="InterPro" id="IPR029062">
    <property type="entry name" value="Class_I_gatase-like"/>
</dbReference>
<dbReference type="SUPFAM" id="SSF52317">
    <property type="entry name" value="Class I glutamine amidotransferase-like"/>
    <property type="match status" value="1"/>
</dbReference>
<dbReference type="GO" id="GO:0042744">
    <property type="term" value="P:hydrogen peroxide catabolic process"/>
    <property type="evidence" value="ECO:0007669"/>
    <property type="project" value="UniProtKB-UniRule"/>
</dbReference>
<feature type="domain" description="Catalase core" evidence="16">
    <location>
        <begin position="41"/>
        <end position="433"/>
    </location>
</feature>
<dbReference type="Gene3D" id="2.40.180.10">
    <property type="entry name" value="Catalase core domain"/>
    <property type="match status" value="1"/>
</dbReference>
<evidence type="ECO:0000256" key="1">
    <source>
        <dbReference type="ARBA" id="ARBA00001971"/>
    </source>
</evidence>
<dbReference type="PROSITE" id="PS51402">
    <property type="entry name" value="CATALASE_3"/>
    <property type="match status" value="1"/>
</dbReference>
<keyword evidence="5 10" id="KW-0349">Heme</keyword>
<dbReference type="AlphaFoldDB" id="G7E490"/>
<keyword evidence="6 10" id="KW-0479">Metal-binding</keyword>
<feature type="active site" evidence="11">
    <location>
        <position position="88"/>
    </location>
</feature>